<feature type="region of interest" description="Disordered" evidence="2">
    <location>
        <begin position="653"/>
        <end position="689"/>
    </location>
</feature>
<dbReference type="InterPro" id="IPR023216">
    <property type="entry name" value="Tscrpt_reg_SKI_SnoN"/>
</dbReference>
<feature type="compositionally biased region" description="Basic residues" evidence="2">
    <location>
        <begin position="137"/>
        <end position="149"/>
    </location>
</feature>
<dbReference type="SMART" id="SM01046">
    <property type="entry name" value="c-SKI_SMAD_bind"/>
    <property type="match status" value="1"/>
</dbReference>
<name>A0A8J9YCC3_9NEOP</name>
<dbReference type="CDD" id="cd21079">
    <property type="entry name" value="DHD_Ski_Sno"/>
    <property type="match status" value="1"/>
</dbReference>
<dbReference type="Pfam" id="PF08782">
    <property type="entry name" value="c-SKI_SMAD_bind"/>
    <property type="match status" value="1"/>
</dbReference>
<keyword evidence="5" id="KW-1185">Reference proteome</keyword>
<dbReference type="InterPro" id="IPR009061">
    <property type="entry name" value="DNA-bd_dom_put_sf"/>
</dbReference>
<dbReference type="InterPro" id="IPR003380">
    <property type="entry name" value="SKI/SNO/DAC"/>
</dbReference>
<feature type="compositionally biased region" description="Low complexity" evidence="2">
    <location>
        <begin position="229"/>
        <end position="249"/>
    </location>
</feature>
<evidence type="ECO:0000313" key="5">
    <source>
        <dbReference type="Proteomes" id="UP000838878"/>
    </source>
</evidence>
<organism evidence="4 5">
    <name type="scientific">Brenthis ino</name>
    <name type="common">lesser marbled fritillary</name>
    <dbReference type="NCBI Taxonomy" id="405034"/>
    <lineage>
        <taxon>Eukaryota</taxon>
        <taxon>Metazoa</taxon>
        <taxon>Ecdysozoa</taxon>
        <taxon>Arthropoda</taxon>
        <taxon>Hexapoda</taxon>
        <taxon>Insecta</taxon>
        <taxon>Pterygota</taxon>
        <taxon>Neoptera</taxon>
        <taxon>Endopterygota</taxon>
        <taxon>Lepidoptera</taxon>
        <taxon>Glossata</taxon>
        <taxon>Ditrysia</taxon>
        <taxon>Papilionoidea</taxon>
        <taxon>Nymphalidae</taxon>
        <taxon>Heliconiinae</taxon>
        <taxon>Argynnini</taxon>
        <taxon>Brenthis</taxon>
    </lineage>
</organism>
<dbReference type="SUPFAM" id="SSF46955">
    <property type="entry name" value="Putative DNA-binding domain"/>
    <property type="match status" value="1"/>
</dbReference>
<protein>
    <recommendedName>
        <fullName evidence="3">c-SKI SMAD4-binding domain-containing protein</fullName>
    </recommendedName>
</protein>
<feature type="compositionally biased region" description="Pro residues" evidence="2">
    <location>
        <begin position="277"/>
        <end position="287"/>
    </location>
</feature>
<dbReference type="GO" id="GO:0030514">
    <property type="term" value="P:negative regulation of BMP signaling pathway"/>
    <property type="evidence" value="ECO:0007669"/>
    <property type="project" value="TreeGrafter"/>
</dbReference>
<feature type="compositionally biased region" description="Basic and acidic residues" evidence="2">
    <location>
        <begin position="653"/>
        <end position="678"/>
    </location>
</feature>
<accession>A0A8J9YCC3</accession>
<dbReference type="GO" id="GO:0005667">
    <property type="term" value="C:transcription regulator complex"/>
    <property type="evidence" value="ECO:0007669"/>
    <property type="project" value="TreeGrafter"/>
</dbReference>
<feature type="compositionally biased region" description="Basic and acidic residues" evidence="2">
    <location>
        <begin position="151"/>
        <end position="161"/>
    </location>
</feature>
<dbReference type="PANTHER" id="PTHR10005">
    <property type="entry name" value="SKI ONCOGENE-RELATED"/>
    <property type="match status" value="1"/>
</dbReference>
<dbReference type="GO" id="GO:0046332">
    <property type="term" value="F:SMAD binding"/>
    <property type="evidence" value="ECO:0007669"/>
    <property type="project" value="InterPro"/>
</dbReference>
<feature type="region of interest" description="Disordered" evidence="2">
    <location>
        <begin position="597"/>
        <end position="625"/>
    </location>
</feature>
<dbReference type="GO" id="GO:0005634">
    <property type="term" value="C:nucleus"/>
    <property type="evidence" value="ECO:0007669"/>
    <property type="project" value="TreeGrafter"/>
</dbReference>
<comment type="similarity">
    <text evidence="1">Belongs to the SKI family.</text>
</comment>
<dbReference type="InterPro" id="IPR014890">
    <property type="entry name" value="c-SKI_SMAD4-bd_dom"/>
</dbReference>
<dbReference type="Gene3D" id="3.10.390.10">
    <property type="entry name" value="SAND domain-like"/>
    <property type="match status" value="1"/>
</dbReference>
<feature type="region of interest" description="Disordered" evidence="2">
    <location>
        <begin position="267"/>
        <end position="305"/>
    </location>
</feature>
<feature type="compositionally biased region" description="Low complexity" evidence="2">
    <location>
        <begin position="288"/>
        <end position="298"/>
    </location>
</feature>
<dbReference type="InterPro" id="IPR037000">
    <property type="entry name" value="Ski_DNA-bd_sf"/>
</dbReference>
<feature type="region of interest" description="Disordered" evidence="2">
    <location>
        <begin position="133"/>
        <end position="162"/>
    </location>
</feature>
<dbReference type="SUPFAM" id="SSF63763">
    <property type="entry name" value="SAND domain-like"/>
    <property type="match status" value="1"/>
</dbReference>
<dbReference type="Gene3D" id="3.10.260.20">
    <property type="entry name" value="Ski"/>
    <property type="match status" value="1"/>
</dbReference>
<dbReference type="GO" id="GO:0000981">
    <property type="term" value="F:DNA-binding transcription factor activity, RNA polymerase II-specific"/>
    <property type="evidence" value="ECO:0007669"/>
    <property type="project" value="TreeGrafter"/>
</dbReference>
<proteinExistence type="inferred from homology"/>
<dbReference type="Pfam" id="PF02437">
    <property type="entry name" value="Ski_Sno_DHD"/>
    <property type="match status" value="1"/>
</dbReference>
<evidence type="ECO:0000256" key="2">
    <source>
        <dbReference type="SAM" id="MobiDB-lite"/>
    </source>
</evidence>
<evidence type="ECO:0000256" key="1">
    <source>
        <dbReference type="ARBA" id="ARBA00009513"/>
    </source>
</evidence>
<feature type="region of interest" description="Disordered" evidence="2">
    <location>
        <begin position="213"/>
        <end position="250"/>
    </location>
</feature>
<reference evidence="4" key="1">
    <citation type="submission" date="2021-12" db="EMBL/GenBank/DDBJ databases">
        <authorList>
            <person name="Martin H S."/>
        </authorList>
    </citation>
    <scope>NUCLEOTIDE SEQUENCE</scope>
</reference>
<evidence type="ECO:0000313" key="4">
    <source>
        <dbReference type="EMBL" id="CAH0725489.1"/>
    </source>
</evidence>
<dbReference type="Proteomes" id="UP000838878">
    <property type="component" value="Chromosome 5"/>
</dbReference>
<feature type="region of interest" description="Disordered" evidence="2">
    <location>
        <begin position="31"/>
        <end position="64"/>
    </location>
</feature>
<dbReference type="FunFam" id="3.10.260.20:FF:000002">
    <property type="entry name" value="SKI-like oncogene a"/>
    <property type="match status" value="1"/>
</dbReference>
<feature type="non-terminal residue" evidence="4">
    <location>
        <position position="689"/>
    </location>
</feature>
<dbReference type="OrthoDB" id="3938623at2759"/>
<sequence length="689" mass="76633">MLCLARHFKIDFNARSSSILSERLLSDKNSFHGVASDRTRRSRSPPRAPRREPRPRPPHAPRVSRFHRIYKQIILIRNWRVERGSHASSLIQAERGSRRHSGYFDGKVGHVTRWRGGARGGRRLDSPVAAPAVCRSTARRNTRPPRPHTRPAGERRGRSTRDLLLLESRAANARPRRLRHDTGGPRRTAWASVAYFCTVSLAVRGPRGLCAARRRGEGGRGATRRQTWPGRRGARPPAASRATAGSATTMDVVTPHITSVLRTYQASAPRSLQGPGGAPPARTPAPSAPRTTHAHAPPILLTADPVLGERGETALEGERISCFSVGGERRLCLPQILTSVLTDFSLEQINRVCDELQIYCSRCTPEQLHELKATGVLPRSAPSCGLITQTDAERLCAALLHAPAGGRRALAGFRVYHECFGGARGVCAAGLALVQCVECRGVFAPRRFVCHSHGTEHRTCHWGFDSARWRRFLLVAEDERERDKCAALLDDLDAATAQHTPHSPATPATALVKNQIPLKRKQVLETVVCKPEPPESPPKKARSEEYSYAIYLDPYAHLRYRTVPAFRPWGKREPELQNPERVVRVADCTRFEQDFQPNVALKPLTPPVDDVTSSTSPPPSDPELTARLLDAEARLSERERQLDEREAELARREARLEERERELEQRLLDLEDGSEKPEPNASPTEPPPC</sequence>
<dbReference type="GO" id="GO:0000978">
    <property type="term" value="F:RNA polymerase II cis-regulatory region sequence-specific DNA binding"/>
    <property type="evidence" value="ECO:0007669"/>
    <property type="project" value="TreeGrafter"/>
</dbReference>
<dbReference type="InterPro" id="IPR010919">
    <property type="entry name" value="SAND-like_dom_sf"/>
</dbReference>
<dbReference type="PANTHER" id="PTHR10005:SF25">
    <property type="entry name" value="SNO ONCOGENE, ISOFORM B"/>
    <property type="match status" value="1"/>
</dbReference>
<dbReference type="EMBL" id="OV170225">
    <property type="protein sequence ID" value="CAH0725489.1"/>
    <property type="molecule type" value="Genomic_DNA"/>
</dbReference>
<dbReference type="GO" id="GO:0005737">
    <property type="term" value="C:cytoplasm"/>
    <property type="evidence" value="ECO:0007669"/>
    <property type="project" value="TreeGrafter"/>
</dbReference>
<feature type="domain" description="c-SKI SMAD4-binding" evidence="3">
    <location>
        <begin position="412"/>
        <end position="497"/>
    </location>
</feature>
<gene>
    <name evidence="4" type="ORF">BINO364_LOCUS11067</name>
</gene>
<evidence type="ECO:0000259" key="3">
    <source>
        <dbReference type="SMART" id="SM01046"/>
    </source>
</evidence>
<dbReference type="AlphaFoldDB" id="A0A8J9YCC3"/>